<dbReference type="EMBL" id="JACVVX010000013">
    <property type="protein sequence ID" value="MBD0417386.1"/>
    <property type="molecule type" value="Genomic_DNA"/>
</dbReference>
<evidence type="ECO:0000313" key="4">
    <source>
        <dbReference type="Proteomes" id="UP000643405"/>
    </source>
</evidence>
<feature type="domain" description="Amidase" evidence="2">
    <location>
        <begin position="27"/>
        <end position="450"/>
    </location>
</feature>
<protein>
    <submittedName>
        <fullName evidence="3">Amidase</fullName>
    </submittedName>
</protein>
<dbReference type="GO" id="GO:0003824">
    <property type="term" value="F:catalytic activity"/>
    <property type="evidence" value="ECO:0007669"/>
    <property type="project" value="InterPro"/>
</dbReference>
<dbReference type="RefSeq" id="WP_188166828.1">
    <property type="nucleotide sequence ID" value="NZ_JACVVX010000013.1"/>
</dbReference>
<dbReference type="InterPro" id="IPR000120">
    <property type="entry name" value="Amidase"/>
</dbReference>
<reference evidence="3" key="1">
    <citation type="submission" date="2020-09" db="EMBL/GenBank/DDBJ databases">
        <title>Genome seq and assembly of Tianweitania sp.</title>
        <authorList>
            <person name="Chhetri G."/>
        </authorList>
    </citation>
    <scope>NUCLEOTIDE SEQUENCE</scope>
    <source>
        <strain evidence="3">Rool2</strain>
    </source>
</reference>
<dbReference type="SUPFAM" id="SSF75304">
    <property type="entry name" value="Amidase signature (AS) enzymes"/>
    <property type="match status" value="1"/>
</dbReference>
<keyword evidence="4" id="KW-1185">Reference proteome</keyword>
<dbReference type="AlphaFoldDB" id="A0A8J6U1V9"/>
<proteinExistence type="inferred from homology"/>
<dbReference type="Pfam" id="PF01425">
    <property type="entry name" value="Amidase"/>
    <property type="match status" value="1"/>
</dbReference>
<comment type="similarity">
    <text evidence="1">Belongs to the amidase family.</text>
</comment>
<evidence type="ECO:0000256" key="1">
    <source>
        <dbReference type="ARBA" id="ARBA00009199"/>
    </source>
</evidence>
<name>A0A8J6U1V9_9HYPH</name>
<dbReference type="InterPro" id="IPR023631">
    <property type="entry name" value="Amidase_dom"/>
</dbReference>
<organism evidence="3 4">
    <name type="scientific">Oryzicola mucosus</name>
    <dbReference type="NCBI Taxonomy" id="2767425"/>
    <lineage>
        <taxon>Bacteria</taxon>
        <taxon>Pseudomonadati</taxon>
        <taxon>Pseudomonadota</taxon>
        <taxon>Alphaproteobacteria</taxon>
        <taxon>Hyphomicrobiales</taxon>
        <taxon>Phyllobacteriaceae</taxon>
        <taxon>Oryzicola</taxon>
    </lineage>
</organism>
<dbReference type="Gene3D" id="3.90.1300.10">
    <property type="entry name" value="Amidase signature (AS) domain"/>
    <property type="match status" value="1"/>
</dbReference>
<comment type="caution">
    <text evidence="3">The sequence shown here is derived from an EMBL/GenBank/DDBJ whole genome shotgun (WGS) entry which is preliminary data.</text>
</comment>
<evidence type="ECO:0000259" key="2">
    <source>
        <dbReference type="Pfam" id="PF01425"/>
    </source>
</evidence>
<gene>
    <name evidence="3" type="ORF">ICI42_22345</name>
</gene>
<dbReference type="PANTHER" id="PTHR11895">
    <property type="entry name" value="TRANSAMIDASE"/>
    <property type="match status" value="1"/>
</dbReference>
<sequence length="479" mass="51972">MKDQDLLYTSAVDLLIAYRNRKISPVEVTKAILNHIEETNPALNAFAQFAPERALADARNAEVLWGTGDVDKPLLGVPVTIKDTVAMRGMPPRSGSNTTAGAKVTRDAPVAQRLVNSGTVVLGKTTTSEYGWSGVSWCPQTGKTHNPWQLEMNAGASSAGAGAAAAAGYGPLHQGGDGAGSIRMPAHFCGIYGLKPTYGRVPISPVALSDLTATVGPMTRSVADAALMLDVMAGDHPADFTTLPKPQYSYYERLGERPSIRRIAYSADLGHARVDPEVAEISMAAAQDLAKELDCELQMVTPDWGPKGPDIERLLWAAHMTRAEPNLAKWESQMDPGLVACIKDGIGITMSQYMAGKARKYEYVTEIHRWFEDYDLLLTPAVSVTAFPLPDLMPQDWPQHNWDWLQWAEFSYPFNLSGSPAASIPAGLTKAGLPVGLQIVGRRMDELTVLQASARFENIRPFTTRPTAYLSARKEAQHA</sequence>
<dbReference type="Proteomes" id="UP000643405">
    <property type="component" value="Unassembled WGS sequence"/>
</dbReference>
<dbReference type="PANTHER" id="PTHR11895:SF7">
    <property type="entry name" value="GLUTAMYL-TRNA(GLN) AMIDOTRANSFERASE SUBUNIT A, MITOCHONDRIAL"/>
    <property type="match status" value="1"/>
</dbReference>
<dbReference type="InterPro" id="IPR036928">
    <property type="entry name" value="AS_sf"/>
</dbReference>
<evidence type="ECO:0000313" key="3">
    <source>
        <dbReference type="EMBL" id="MBD0417386.1"/>
    </source>
</evidence>
<accession>A0A8J6U1V9</accession>